<dbReference type="HOGENOM" id="CLU_2753511_0_0_14"/>
<evidence type="ECO:0000313" key="2">
    <source>
        <dbReference type="Proteomes" id="UP000001491"/>
    </source>
</evidence>
<dbReference type="AlphaFoldDB" id="C5J644"/>
<name>C5J644_MESCH</name>
<accession>C5J644</accession>
<dbReference type="Proteomes" id="UP000001491">
    <property type="component" value="Chromosome"/>
</dbReference>
<evidence type="ECO:0000313" key="1">
    <source>
        <dbReference type="EMBL" id="CAT04936.1"/>
    </source>
</evidence>
<reference evidence="2" key="1">
    <citation type="journal article" date="2009" name="BMC Bioinformatics">
        <title>The Mycoplasma conjunctivae genome sequencing, annotation and analysis.</title>
        <authorList>
            <person name="Calderon-Copete S.P."/>
            <person name="Wigger G."/>
            <person name="Wunderlin C."/>
            <person name="Schmidheini T."/>
            <person name="Frey J."/>
            <person name="Quail M.A."/>
            <person name="Falquet L."/>
        </authorList>
    </citation>
    <scope>NUCLEOTIDE SEQUENCE [LARGE SCALE GENOMIC DNA]</scope>
    <source>
        <strain evidence="2">ATCC 25834 / NCTC 10147 / HRC/581</strain>
    </source>
</reference>
<protein>
    <submittedName>
        <fullName evidence="1">Uncharacterized protein</fullName>
    </submittedName>
</protein>
<dbReference type="KEGG" id="mco:MCJ_002450"/>
<dbReference type="EMBL" id="FM864216">
    <property type="protein sequence ID" value="CAT04936.1"/>
    <property type="molecule type" value="Genomic_DNA"/>
</dbReference>
<organism evidence="1 2">
    <name type="scientific">Mesomycoplasma conjunctivae (strain ATCC 25834 / NCTC 10147 / HRC/581)</name>
    <name type="common">Mycoplasma conjunctivae</name>
    <dbReference type="NCBI Taxonomy" id="572263"/>
    <lineage>
        <taxon>Bacteria</taxon>
        <taxon>Bacillati</taxon>
        <taxon>Mycoplasmatota</taxon>
        <taxon>Mycoplasmoidales</taxon>
        <taxon>Metamycoplasmataceae</taxon>
        <taxon>Mesomycoplasma</taxon>
    </lineage>
</organism>
<gene>
    <name evidence="1" type="ordered locus">MCJ_002450</name>
</gene>
<sequence length="70" mass="8248">MKGENMSDKDFFDRLMDWVDETIERKIKTSKRVKHIDISDTSSKSSFTYICVISSGKKTKKENVKKRKKD</sequence>
<keyword evidence="2" id="KW-1185">Reference proteome</keyword>
<proteinExistence type="predicted"/>